<dbReference type="Proteomes" id="UP000663860">
    <property type="component" value="Unassembled WGS sequence"/>
</dbReference>
<comment type="caution">
    <text evidence="2">The sequence shown here is derived from an EMBL/GenBank/DDBJ whole genome shotgun (WGS) entry which is preliminary data.</text>
</comment>
<evidence type="ECO:0000313" key="2">
    <source>
        <dbReference type="EMBL" id="CAF0743015.1"/>
    </source>
</evidence>
<evidence type="ECO:0000256" key="1">
    <source>
        <dbReference type="SAM" id="SignalP"/>
    </source>
</evidence>
<evidence type="ECO:0000313" key="3">
    <source>
        <dbReference type="Proteomes" id="UP000663860"/>
    </source>
</evidence>
<protein>
    <submittedName>
        <fullName evidence="2">Uncharacterized protein</fullName>
    </submittedName>
</protein>
<reference evidence="2" key="1">
    <citation type="submission" date="2021-02" db="EMBL/GenBank/DDBJ databases">
        <authorList>
            <person name="Nowell W R."/>
        </authorList>
    </citation>
    <scope>NUCLEOTIDE SEQUENCE</scope>
</reference>
<feature type="chain" id="PRO_5032358886" evidence="1">
    <location>
        <begin position="19"/>
        <end position="210"/>
    </location>
</feature>
<feature type="signal peptide" evidence="1">
    <location>
        <begin position="1"/>
        <end position="18"/>
    </location>
</feature>
<dbReference type="EMBL" id="CAJNOE010000019">
    <property type="protein sequence ID" value="CAF0743015.1"/>
    <property type="molecule type" value="Genomic_DNA"/>
</dbReference>
<dbReference type="AlphaFoldDB" id="A0A813NQ69"/>
<name>A0A813NQ69_9BILA</name>
<proteinExistence type="predicted"/>
<sequence>MPNYFIITLLFISNIVLSINGSIRICNSGVYLAKCYLESRSLSYGLQVRRYDTGLFPIAQCRTMEIPMDAVWNRLECKDLAFIAVYKSIFVQEFASIITLFFISNIILSIDGSIRICNSGVYLAKCYLESRSLSYGLQVRRYDTGLFPIAQCRTMEIPMDAVWNRLECKDLAFIAVYKSIFVQEFASAMYNYCYKLTGTTLIPHWSQTQC</sequence>
<accession>A0A813NQ69</accession>
<organism evidence="2 3">
    <name type="scientific">Adineta steineri</name>
    <dbReference type="NCBI Taxonomy" id="433720"/>
    <lineage>
        <taxon>Eukaryota</taxon>
        <taxon>Metazoa</taxon>
        <taxon>Spiralia</taxon>
        <taxon>Gnathifera</taxon>
        <taxon>Rotifera</taxon>
        <taxon>Eurotatoria</taxon>
        <taxon>Bdelloidea</taxon>
        <taxon>Adinetida</taxon>
        <taxon>Adinetidae</taxon>
        <taxon>Adineta</taxon>
    </lineage>
</organism>
<gene>
    <name evidence="2" type="ORF">IZO911_LOCUS3664</name>
</gene>
<keyword evidence="1" id="KW-0732">Signal</keyword>